<feature type="region of interest" description="Disordered" evidence="1">
    <location>
        <begin position="193"/>
        <end position="215"/>
    </location>
</feature>
<evidence type="ECO:0000313" key="3">
    <source>
        <dbReference type="Proteomes" id="UP000824782"/>
    </source>
</evidence>
<protein>
    <submittedName>
        <fullName evidence="2">Uncharacterized protein</fullName>
    </submittedName>
</protein>
<keyword evidence="3" id="KW-1185">Reference proteome</keyword>
<dbReference type="Proteomes" id="UP000824782">
    <property type="component" value="Unassembled WGS sequence"/>
</dbReference>
<reference evidence="2" key="1">
    <citation type="thesis" date="2020" institute="ProQuest LLC" country="789 East Eisenhower Parkway, Ann Arbor, MI, USA">
        <title>Comparative Genomics and Chromosome Evolution.</title>
        <authorList>
            <person name="Mudd A.B."/>
        </authorList>
    </citation>
    <scope>NUCLEOTIDE SEQUENCE</scope>
    <source>
        <strain evidence="2">237g6f4</strain>
        <tissue evidence="2">Blood</tissue>
    </source>
</reference>
<evidence type="ECO:0000313" key="2">
    <source>
        <dbReference type="EMBL" id="KAG8581123.1"/>
    </source>
</evidence>
<accession>A0AAV7C9T1</accession>
<sequence>MCNSTKERVASEGQTFFHHTGMQLFAAIQVLLWASPTFAILSLTSNPVFTMESLNGTDAEEPKQAFTVPLDVDLENTETDLVTDDGTQVNSQRAVTSTMTPVLSNVTDGGENNIKLSTINIDPKQPITLDVFNMTSTEGPSPTVGSASIDVGDNGTFIPLPETDKGYPFDEQLESFLEIPMENSTEGKQCVCNIPGPSGQKGDKGDRGDPGNITC</sequence>
<comment type="caution">
    <text evidence="2">The sequence shown here is derived from an EMBL/GenBank/DDBJ whole genome shotgun (WGS) entry which is preliminary data.</text>
</comment>
<gene>
    <name evidence="2" type="ORF">GDO81_007560</name>
</gene>
<proteinExistence type="predicted"/>
<dbReference type="EMBL" id="WNYA01000003">
    <property type="protein sequence ID" value="KAG8581123.1"/>
    <property type="molecule type" value="Genomic_DNA"/>
</dbReference>
<evidence type="ECO:0000256" key="1">
    <source>
        <dbReference type="SAM" id="MobiDB-lite"/>
    </source>
</evidence>
<name>A0AAV7C9T1_ENGPU</name>
<organism evidence="2 3">
    <name type="scientific">Engystomops pustulosus</name>
    <name type="common">Tungara frog</name>
    <name type="synonym">Physalaemus pustulosus</name>
    <dbReference type="NCBI Taxonomy" id="76066"/>
    <lineage>
        <taxon>Eukaryota</taxon>
        <taxon>Metazoa</taxon>
        <taxon>Chordata</taxon>
        <taxon>Craniata</taxon>
        <taxon>Vertebrata</taxon>
        <taxon>Euteleostomi</taxon>
        <taxon>Amphibia</taxon>
        <taxon>Batrachia</taxon>
        <taxon>Anura</taxon>
        <taxon>Neobatrachia</taxon>
        <taxon>Hyloidea</taxon>
        <taxon>Leptodactylidae</taxon>
        <taxon>Leiuperinae</taxon>
        <taxon>Engystomops</taxon>
    </lineage>
</organism>
<dbReference type="AlphaFoldDB" id="A0AAV7C9T1"/>